<dbReference type="AlphaFoldDB" id="A0A8H7TA56"/>
<accession>A0A8H7TA56</accession>
<keyword evidence="4" id="KW-1185">Reference proteome</keyword>
<dbReference type="Gene3D" id="3.30.2140.20">
    <property type="match status" value="1"/>
</dbReference>
<dbReference type="SUPFAM" id="SSF54001">
    <property type="entry name" value="Cysteine proteinases"/>
    <property type="match status" value="1"/>
</dbReference>
<evidence type="ECO:0000313" key="3">
    <source>
        <dbReference type="EMBL" id="KAG4415310.1"/>
    </source>
</evidence>
<organism evidence="3 4">
    <name type="scientific">Cadophora malorum</name>
    <dbReference type="NCBI Taxonomy" id="108018"/>
    <lineage>
        <taxon>Eukaryota</taxon>
        <taxon>Fungi</taxon>
        <taxon>Dikarya</taxon>
        <taxon>Ascomycota</taxon>
        <taxon>Pezizomycotina</taxon>
        <taxon>Leotiomycetes</taxon>
        <taxon>Helotiales</taxon>
        <taxon>Ploettnerulaceae</taxon>
        <taxon>Cadophora</taxon>
    </lineage>
</organism>
<dbReference type="InterPro" id="IPR053710">
    <property type="entry name" value="Arylamine_NAT_domain_sf"/>
</dbReference>
<reference evidence="3" key="1">
    <citation type="submission" date="2021-02" db="EMBL/GenBank/DDBJ databases">
        <title>Genome sequence Cadophora malorum strain M34.</title>
        <authorList>
            <person name="Stefanovic E."/>
            <person name="Vu D."/>
            <person name="Scully C."/>
            <person name="Dijksterhuis J."/>
            <person name="Roader J."/>
            <person name="Houbraken J."/>
        </authorList>
    </citation>
    <scope>NUCLEOTIDE SEQUENCE</scope>
    <source>
        <strain evidence="3">M34</strain>
    </source>
</reference>
<name>A0A8H7TA56_9HELO</name>
<keyword evidence="2" id="KW-0808">Transferase</keyword>
<sequence length="301" mass="34771">MSSYSSDQLDLYFHRIHYPQAEHPIDRFAFLTELLRHQLVYVPFETLSLHYSVNKQITLNRQDLFNKIVGRCRGGYCLENNTFFGAILESLGFRVMGVFCRITYATRGIYDGSWRAMSHMANIVTIGSSRYLVDVGYGVDGPSCPLPLESGEICIGLPSQQLKLEKKKLAQHTDPDQTVWVYSQRREPEDWQEIYHFPDVEMFSEDFEVLNHYAMTKSLWSQVVVAQRFTFNAAVKQRSTELSGTILLIRNQLKSRMGRDKELVRTIETEEERISTLTEDFAITLTDDECCAIKGFMSELK</sequence>
<evidence type="ECO:0000256" key="1">
    <source>
        <dbReference type="ARBA" id="ARBA00006547"/>
    </source>
</evidence>
<comment type="similarity">
    <text evidence="1 2">Belongs to the arylamine N-acetyltransferase family.</text>
</comment>
<dbReference type="InterPro" id="IPR038765">
    <property type="entry name" value="Papain-like_cys_pep_sf"/>
</dbReference>
<gene>
    <name evidence="3" type="ORF">IFR04_011565</name>
</gene>
<dbReference type="Proteomes" id="UP000664132">
    <property type="component" value="Unassembled WGS sequence"/>
</dbReference>
<protein>
    <recommendedName>
        <fullName evidence="5">Arylamine N-acetyltransferase</fullName>
    </recommendedName>
</protein>
<proteinExistence type="inferred from homology"/>
<evidence type="ECO:0000256" key="2">
    <source>
        <dbReference type="RuleBase" id="RU003452"/>
    </source>
</evidence>
<comment type="caution">
    <text evidence="3">The sequence shown here is derived from an EMBL/GenBank/DDBJ whole genome shotgun (WGS) entry which is preliminary data.</text>
</comment>
<evidence type="ECO:0008006" key="5">
    <source>
        <dbReference type="Google" id="ProtNLM"/>
    </source>
</evidence>
<keyword evidence="2" id="KW-0012">Acyltransferase</keyword>
<dbReference type="OrthoDB" id="10260017at2759"/>
<dbReference type="PRINTS" id="PR01543">
    <property type="entry name" value="ANATRNSFRASE"/>
</dbReference>
<dbReference type="GO" id="GO:0016407">
    <property type="term" value="F:acetyltransferase activity"/>
    <property type="evidence" value="ECO:0007669"/>
    <property type="project" value="InterPro"/>
</dbReference>
<dbReference type="InterPro" id="IPR001447">
    <property type="entry name" value="Arylamine_N-AcTrfase"/>
</dbReference>
<dbReference type="PANTHER" id="PTHR11786">
    <property type="entry name" value="N-HYDROXYARYLAMINE O-ACETYLTRANSFERASE"/>
    <property type="match status" value="1"/>
</dbReference>
<evidence type="ECO:0000313" key="4">
    <source>
        <dbReference type="Proteomes" id="UP000664132"/>
    </source>
</evidence>
<dbReference type="EMBL" id="JAFJYH010000227">
    <property type="protein sequence ID" value="KAG4415310.1"/>
    <property type="molecule type" value="Genomic_DNA"/>
</dbReference>
<dbReference type="Pfam" id="PF00797">
    <property type="entry name" value="Acetyltransf_2"/>
    <property type="match status" value="1"/>
</dbReference>
<dbReference type="PANTHER" id="PTHR11786:SF0">
    <property type="entry name" value="ARYLAMINE N-ACETYLTRANSFERASE 4-RELATED"/>
    <property type="match status" value="1"/>
</dbReference>